<evidence type="ECO:0000313" key="2">
    <source>
        <dbReference type="EMBL" id="ABO08440.1"/>
    </source>
</evidence>
<dbReference type="STRING" id="410359.Pcal_1015"/>
<dbReference type="InterPro" id="IPR026022">
    <property type="entry name" value="PhoU_dom"/>
</dbReference>
<dbReference type="InterPro" id="IPR038078">
    <property type="entry name" value="PhoU-like_sf"/>
</dbReference>
<proteinExistence type="predicted"/>
<dbReference type="AlphaFoldDB" id="A3MUX3"/>
<feature type="domain" description="SpoVT-AbrB" evidence="1">
    <location>
        <begin position="8"/>
        <end position="53"/>
    </location>
</feature>
<reference evidence="2" key="1">
    <citation type="submission" date="2007-02" db="EMBL/GenBank/DDBJ databases">
        <title>Complete sequence of Pyrobaculum calidifontis JCM 11548.</title>
        <authorList>
            <consortium name="US DOE Joint Genome Institute"/>
            <person name="Copeland A."/>
            <person name="Lucas S."/>
            <person name="Lapidus A."/>
            <person name="Barry K."/>
            <person name="Glavina del Rio T."/>
            <person name="Dalin E."/>
            <person name="Tice H."/>
            <person name="Pitluck S."/>
            <person name="Chain P."/>
            <person name="Malfatti S."/>
            <person name="Shin M."/>
            <person name="Vergez L."/>
            <person name="Schmutz J."/>
            <person name="Larimer F."/>
            <person name="Land M."/>
            <person name="Hauser L."/>
            <person name="Kyrpides N."/>
            <person name="Mikhailova N."/>
            <person name="Cozen A.E."/>
            <person name="Fitz-Gibbon S.T."/>
            <person name="House C.H."/>
            <person name="Saltikov C."/>
            <person name="Lowe T.M."/>
            <person name="Richardson P."/>
        </authorList>
    </citation>
    <scope>NUCLEOTIDE SEQUENCE [LARGE SCALE GENOMIC DNA]</scope>
    <source>
        <strain evidence="2">JCM 11548</strain>
    </source>
</reference>
<name>A3MUX3_PYRCJ</name>
<gene>
    <name evidence="2" type="ordered locus">Pcal_1015</name>
</gene>
<dbReference type="InterPro" id="IPR007159">
    <property type="entry name" value="SpoVT-AbrB_dom"/>
</dbReference>
<dbReference type="SUPFAM" id="SSF109755">
    <property type="entry name" value="PhoU-like"/>
    <property type="match status" value="1"/>
</dbReference>
<organism evidence="2 3">
    <name type="scientific">Pyrobaculum calidifontis (strain DSM 21063 / JCM 11548 / VA1)</name>
    <dbReference type="NCBI Taxonomy" id="410359"/>
    <lineage>
        <taxon>Archaea</taxon>
        <taxon>Thermoproteota</taxon>
        <taxon>Thermoprotei</taxon>
        <taxon>Thermoproteales</taxon>
        <taxon>Thermoproteaceae</taxon>
        <taxon>Pyrobaculum</taxon>
    </lineage>
</organism>
<dbReference type="InterPro" id="IPR028366">
    <property type="entry name" value="PhoU"/>
</dbReference>
<dbReference type="PANTHER" id="PTHR42930">
    <property type="entry name" value="PHOSPHATE-SPECIFIC TRANSPORT SYSTEM ACCESSORY PROTEIN PHOU"/>
    <property type="match status" value="1"/>
</dbReference>
<dbReference type="GeneID" id="4908607"/>
<dbReference type="GO" id="GO:0045936">
    <property type="term" value="P:negative regulation of phosphate metabolic process"/>
    <property type="evidence" value="ECO:0007669"/>
    <property type="project" value="InterPro"/>
</dbReference>
<protein>
    <submittedName>
        <fullName evidence="2">Phosphate uptake regulator, PhoU</fullName>
    </submittedName>
</protein>
<dbReference type="HOGENOM" id="CLU_069302_1_0_2"/>
<sequence>MELRRLIRVGERSLGITIPKEWAEAHGLGVGSPLRVFIDKDKITILPATEDKGAKRIKLTGDDVEKLVRDIIAYYIEGVEEVEIATRQVSSVVTKVEGKLPGVVLMEVGGVLKLKIVTREDVDIDEAIRSMYTTVDAMFTLFIQMLSKGEKGIAEEILKLDDQLDKLYFFSLRTIKKNIIQRPEHYVDYVIVVKNLEHVGDAIDRATNYYLKNGVGCVEEVLDIFKKVHKYLQDAFDAFYATDAEKALGVLLRRAALEKETVKLTCPEATPVMHEAASVVGFAADIAEAAYSKAVRK</sequence>
<dbReference type="Gene3D" id="1.20.58.220">
    <property type="entry name" value="Phosphate transport system protein phou homolog 2, domain 2"/>
    <property type="match status" value="1"/>
</dbReference>
<dbReference type="Pfam" id="PF01895">
    <property type="entry name" value="PhoU"/>
    <property type="match status" value="1"/>
</dbReference>
<dbReference type="SMART" id="SM00966">
    <property type="entry name" value="SpoVT_AbrB"/>
    <property type="match status" value="1"/>
</dbReference>
<dbReference type="KEGG" id="pcl:Pcal_1015"/>
<evidence type="ECO:0000313" key="3">
    <source>
        <dbReference type="Proteomes" id="UP000001431"/>
    </source>
</evidence>
<dbReference type="EMBL" id="CP000561">
    <property type="protein sequence ID" value="ABO08440.1"/>
    <property type="molecule type" value="Genomic_DNA"/>
</dbReference>
<keyword evidence="3" id="KW-1185">Reference proteome</keyword>
<dbReference type="GO" id="GO:0003677">
    <property type="term" value="F:DNA binding"/>
    <property type="evidence" value="ECO:0007669"/>
    <property type="project" value="InterPro"/>
</dbReference>
<dbReference type="RefSeq" id="WP_011849698.1">
    <property type="nucleotide sequence ID" value="NC_009073.1"/>
</dbReference>
<dbReference type="Proteomes" id="UP000001431">
    <property type="component" value="Chromosome"/>
</dbReference>
<dbReference type="OrthoDB" id="40991at2157"/>
<dbReference type="Pfam" id="PF04014">
    <property type="entry name" value="MazE_antitoxin"/>
    <property type="match status" value="1"/>
</dbReference>
<dbReference type="PANTHER" id="PTHR42930:SF2">
    <property type="entry name" value="PHOU DOMAIN-CONTAINING PROTEIN"/>
    <property type="match status" value="1"/>
</dbReference>
<dbReference type="GO" id="GO:0030643">
    <property type="term" value="P:intracellular phosphate ion homeostasis"/>
    <property type="evidence" value="ECO:0007669"/>
    <property type="project" value="InterPro"/>
</dbReference>
<dbReference type="eggNOG" id="arCOG00318">
    <property type="taxonomic scope" value="Archaea"/>
</dbReference>
<dbReference type="SUPFAM" id="SSF89447">
    <property type="entry name" value="AbrB/MazE/MraZ-like"/>
    <property type="match status" value="1"/>
</dbReference>
<evidence type="ECO:0000259" key="1">
    <source>
        <dbReference type="SMART" id="SM00966"/>
    </source>
</evidence>
<accession>A3MUX3</accession>
<dbReference type="InterPro" id="IPR037914">
    <property type="entry name" value="SpoVT-AbrB_sf"/>
</dbReference>